<dbReference type="EMBL" id="NJHN03000096">
    <property type="protein sequence ID" value="KAH9415440.1"/>
    <property type="molecule type" value="Genomic_DNA"/>
</dbReference>
<reference evidence="2 3" key="2">
    <citation type="journal article" date="2022" name="Mol. Biol. Evol.">
        <title>Comparative Genomics Reveals Insights into the Divergent Evolution of Astigmatic Mites and Household Pest Adaptations.</title>
        <authorList>
            <person name="Xiong Q."/>
            <person name="Wan A.T."/>
            <person name="Liu X."/>
            <person name="Fung C.S."/>
            <person name="Xiao X."/>
            <person name="Malainual N."/>
            <person name="Hou J."/>
            <person name="Wang L."/>
            <person name="Wang M."/>
            <person name="Yang K.Y."/>
            <person name="Cui Y."/>
            <person name="Leung E.L."/>
            <person name="Nong W."/>
            <person name="Shin S.K."/>
            <person name="Au S.W."/>
            <person name="Jeong K.Y."/>
            <person name="Chew F.T."/>
            <person name="Hui J.H."/>
            <person name="Leung T.F."/>
            <person name="Tungtrongchitr A."/>
            <person name="Zhong N."/>
            <person name="Liu Z."/>
            <person name="Tsui S.K."/>
        </authorList>
    </citation>
    <scope>NUCLEOTIDE SEQUENCE [LARGE SCALE GENOMIC DNA]</scope>
    <source>
        <strain evidence="2">Derp</strain>
    </source>
</reference>
<name>A0ABQ8IZC3_DERPT</name>
<feature type="compositionally biased region" description="Basic and acidic residues" evidence="1">
    <location>
        <begin position="63"/>
        <end position="80"/>
    </location>
</feature>
<feature type="region of interest" description="Disordered" evidence="1">
    <location>
        <begin position="40"/>
        <end position="80"/>
    </location>
</feature>
<accession>A0ABQ8IZC3</accession>
<reference evidence="2 3" key="1">
    <citation type="journal article" date="2018" name="J. Allergy Clin. Immunol.">
        <title>High-quality assembly of Dermatophagoides pteronyssinus genome and transcriptome reveals a wide range of novel allergens.</title>
        <authorList>
            <person name="Liu X.Y."/>
            <person name="Yang K.Y."/>
            <person name="Wang M.Q."/>
            <person name="Kwok J.S."/>
            <person name="Zeng X."/>
            <person name="Yang Z."/>
            <person name="Xiao X.J."/>
            <person name="Lau C.P."/>
            <person name="Li Y."/>
            <person name="Huang Z.M."/>
            <person name="Ba J.G."/>
            <person name="Yim A.K."/>
            <person name="Ouyang C.Y."/>
            <person name="Ngai S.M."/>
            <person name="Chan T.F."/>
            <person name="Leung E.L."/>
            <person name="Liu L."/>
            <person name="Liu Z.G."/>
            <person name="Tsui S.K."/>
        </authorList>
    </citation>
    <scope>NUCLEOTIDE SEQUENCE [LARGE SCALE GENOMIC DNA]</scope>
    <source>
        <strain evidence="2">Derp</strain>
    </source>
</reference>
<keyword evidence="3" id="KW-1185">Reference proteome</keyword>
<protein>
    <submittedName>
        <fullName evidence="2">Uncharacterized protein</fullName>
    </submittedName>
</protein>
<evidence type="ECO:0000313" key="3">
    <source>
        <dbReference type="Proteomes" id="UP000887458"/>
    </source>
</evidence>
<dbReference type="Proteomes" id="UP000887458">
    <property type="component" value="Unassembled WGS sequence"/>
</dbReference>
<sequence length="80" mass="9139">MNVGKKLPTRLDIQAINGTTKPLCLTKNSRSIRLLDRSVNKVAHTSHTRIESPKKKSTTKYINSKEKQNPKLKKEIVKKK</sequence>
<organism evidence="2 3">
    <name type="scientific">Dermatophagoides pteronyssinus</name>
    <name type="common">European house dust mite</name>
    <dbReference type="NCBI Taxonomy" id="6956"/>
    <lineage>
        <taxon>Eukaryota</taxon>
        <taxon>Metazoa</taxon>
        <taxon>Ecdysozoa</taxon>
        <taxon>Arthropoda</taxon>
        <taxon>Chelicerata</taxon>
        <taxon>Arachnida</taxon>
        <taxon>Acari</taxon>
        <taxon>Acariformes</taxon>
        <taxon>Sarcoptiformes</taxon>
        <taxon>Astigmata</taxon>
        <taxon>Psoroptidia</taxon>
        <taxon>Analgoidea</taxon>
        <taxon>Pyroglyphidae</taxon>
        <taxon>Dermatophagoidinae</taxon>
        <taxon>Dermatophagoides</taxon>
    </lineage>
</organism>
<evidence type="ECO:0000313" key="2">
    <source>
        <dbReference type="EMBL" id="KAH9415440.1"/>
    </source>
</evidence>
<gene>
    <name evidence="2" type="ORF">DERP_010296</name>
</gene>
<proteinExistence type="predicted"/>
<evidence type="ECO:0000256" key="1">
    <source>
        <dbReference type="SAM" id="MobiDB-lite"/>
    </source>
</evidence>
<comment type="caution">
    <text evidence="2">The sequence shown here is derived from an EMBL/GenBank/DDBJ whole genome shotgun (WGS) entry which is preliminary data.</text>
</comment>